<proteinExistence type="predicted"/>
<keyword evidence="2" id="KW-1185">Reference proteome</keyword>
<sequence>MSHRLVDGVYGTATYPPRIYGPPASVLGIVPKGHEWIIEQIPSVDGENKTKKELNARERSTIVRGILKPIDTQYLIFS</sequence>
<name>W6QFV9_PENRF</name>
<accession>W6QFV9</accession>
<dbReference type="Proteomes" id="UP000030686">
    <property type="component" value="Unassembled WGS sequence"/>
</dbReference>
<dbReference type="EMBL" id="HG792018">
    <property type="protein sequence ID" value="CDM35708.1"/>
    <property type="molecule type" value="Genomic_DNA"/>
</dbReference>
<protein>
    <submittedName>
        <fullName evidence="1">Genomic scaffold, ProqFM164S04</fullName>
    </submittedName>
</protein>
<evidence type="ECO:0000313" key="1">
    <source>
        <dbReference type="EMBL" id="CDM35708.1"/>
    </source>
</evidence>
<dbReference type="AlphaFoldDB" id="W6QFV9"/>
<evidence type="ECO:0000313" key="2">
    <source>
        <dbReference type="Proteomes" id="UP000030686"/>
    </source>
</evidence>
<organism evidence="1 2">
    <name type="scientific">Penicillium roqueforti (strain FM164)</name>
    <dbReference type="NCBI Taxonomy" id="1365484"/>
    <lineage>
        <taxon>Eukaryota</taxon>
        <taxon>Fungi</taxon>
        <taxon>Dikarya</taxon>
        <taxon>Ascomycota</taxon>
        <taxon>Pezizomycotina</taxon>
        <taxon>Eurotiomycetes</taxon>
        <taxon>Eurotiomycetidae</taxon>
        <taxon>Eurotiales</taxon>
        <taxon>Aspergillaceae</taxon>
        <taxon>Penicillium</taxon>
    </lineage>
</organism>
<reference evidence="1" key="1">
    <citation type="journal article" date="2014" name="Nat. Commun.">
        <title>Multiple recent horizontal transfers of a large genomic region in cheese making fungi.</title>
        <authorList>
            <person name="Cheeseman K."/>
            <person name="Ropars J."/>
            <person name="Renault P."/>
            <person name="Dupont J."/>
            <person name="Gouzy J."/>
            <person name="Branca A."/>
            <person name="Abraham A.L."/>
            <person name="Ceppi M."/>
            <person name="Conseiller E."/>
            <person name="Debuchy R."/>
            <person name="Malagnac F."/>
            <person name="Goarin A."/>
            <person name="Silar P."/>
            <person name="Lacoste S."/>
            <person name="Sallet E."/>
            <person name="Bensimon A."/>
            <person name="Giraud T."/>
            <person name="Brygoo Y."/>
        </authorList>
    </citation>
    <scope>NUCLEOTIDE SEQUENCE [LARGE SCALE GENOMIC DNA]</scope>
    <source>
        <strain evidence="1">FM164</strain>
    </source>
</reference>
<gene>
    <name evidence="1" type="ORF">PROQFM164_S04g000589</name>
</gene>